<dbReference type="PROSITE" id="PS00893">
    <property type="entry name" value="NUDIX_BOX"/>
    <property type="match status" value="1"/>
</dbReference>
<dbReference type="eggNOG" id="COG1051">
    <property type="taxonomic scope" value="Bacteria"/>
</dbReference>
<dbReference type="HOGENOM" id="CLU_037162_14_4_0"/>
<gene>
    <name evidence="8" type="primary">nudt2</name>
    <name evidence="8" type="ordered locus">PUV_13500</name>
</gene>
<evidence type="ECO:0000256" key="4">
    <source>
        <dbReference type="ARBA" id="ARBA00022801"/>
    </source>
</evidence>
<dbReference type="AlphaFoldDB" id="F8KZG0"/>
<evidence type="ECO:0000256" key="2">
    <source>
        <dbReference type="ARBA" id="ARBA00018911"/>
    </source>
</evidence>
<dbReference type="CDD" id="cd03428">
    <property type="entry name" value="NUDIX_Ap4A_Nudt2"/>
    <property type="match status" value="1"/>
</dbReference>
<dbReference type="STRING" id="765952.PUV_13500"/>
<dbReference type="InterPro" id="IPR020476">
    <property type="entry name" value="Nudix_hydrolase"/>
</dbReference>
<reference key="1">
    <citation type="journal article" date="2011" name="Mol. Biol. Evol.">
        <title>Unity in variety -- the pan-genome of the Chlamydiae.</title>
        <authorList>
            <person name="Collingro A."/>
            <person name="Tischler P."/>
            <person name="Weinmaier T."/>
            <person name="Penz T."/>
            <person name="Heinz E."/>
            <person name="Brunham R.C."/>
            <person name="Read T.D."/>
            <person name="Bavoil P.M."/>
            <person name="Sachse K."/>
            <person name="Kahane S."/>
            <person name="Friedman M.G."/>
            <person name="Rattei T."/>
            <person name="Myers G.S.A."/>
            <person name="Horn M."/>
        </authorList>
    </citation>
    <scope>NUCLEOTIDE SEQUENCE</scope>
    <source>
        <strain>UV7</strain>
    </source>
</reference>
<reference evidence="8 9" key="2">
    <citation type="journal article" date="2011" name="Mol. Biol. Evol.">
        <title>Unity in variety--the pan-genome of the Chlamydiae.</title>
        <authorList>
            <person name="Collingro A."/>
            <person name="Tischler P."/>
            <person name="Weinmaier T."/>
            <person name="Penz T."/>
            <person name="Heinz E."/>
            <person name="Brunham R.C."/>
            <person name="Read T.D."/>
            <person name="Bavoil P.M."/>
            <person name="Sachse K."/>
            <person name="Kahane S."/>
            <person name="Friedman M.G."/>
            <person name="Rattei T."/>
            <person name="Myers G.S."/>
            <person name="Horn M."/>
        </authorList>
    </citation>
    <scope>NUCLEOTIDE SEQUENCE [LARGE SCALE GENOMIC DNA]</scope>
    <source>
        <strain evidence="9">UV7</strain>
    </source>
</reference>
<proteinExistence type="inferred from homology"/>
<keyword evidence="3" id="KW-0547">Nucleotide-binding</keyword>
<dbReference type="PANTHER" id="PTHR21340">
    <property type="entry name" value="DIADENOSINE 5,5-P1,P4-TETRAPHOSPHATE PYROPHOSPHOHYDROLASE MUTT"/>
    <property type="match status" value="1"/>
</dbReference>
<accession>F8KZG0</accession>
<dbReference type="PROSITE" id="PS51462">
    <property type="entry name" value="NUDIX"/>
    <property type="match status" value="1"/>
</dbReference>
<protein>
    <recommendedName>
        <fullName evidence="2">Bis(5'-nucleosyl)-tetraphosphatase [asymmetrical]</fullName>
    </recommendedName>
    <alternativeName>
        <fullName evidence="5">Diadenosine 5',5'''-P1,P4-tetraphosphate asymmetrical hydrolase</fullName>
    </alternativeName>
</protein>
<dbReference type="PANTHER" id="PTHR21340:SF0">
    <property type="entry name" value="BIS(5'-NUCLEOSYL)-TETRAPHOSPHATASE [ASYMMETRICAL]"/>
    <property type="match status" value="1"/>
</dbReference>
<evidence type="ECO:0000256" key="5">
    <source>
        <dbReference type="ARBA" id="ARBA00032644"/>
    </source>
</evidence>
<dbReference type="RefSeq" id="WP_006340837.1">
    <property type="nucleotide sequence ID" value="NC_015702.1"/>
</dbReference>
<dbReference type="Gene3D" id="3.90.79.10">
    <property type="entry name" value="Nucleoside Triphosphate Pyrophosphohydrolase"/>
    <property type="match status" value="1"/>
</dbReference>
<evidence type="ECO:0000256" key="3">
    <source>
        <dbReference type="ARBA" id="ARBA00022741"/>
    </source>
</evidence>
<dbReference type="KEGG" id="puv:PUV_13500"/>
<dbReference type="Pfam" id="PF00293">
    <property type="entry name" value="NUDIX"/>
    <property type="match status" value="1"/>
</dbReference>
<evidence type="ECO:0000313" key="9">
    <source>
        <dbReference type="Proteomes" id="UP000000495"/>
    </source>
</evidence>
<comment type="similarity">
    <text evidence="1 6">Belongs to the Nudix hydrolase family.</text>
</comment>
<sequence length="142" mass="16380">MTDSTQLDLSYGVIPLQKKDGEWHVFLIQMLAGYWSFPKGHPDKGETDIQAAKRELFEETGLSISQILFPQPLEEHYEFQRSGWRIRKSVYYFVAEVTGQVALQPTEIQNGKWVLLSEAIQHVTFPEGKALCRQIIQLLSQR</sequence>
<evidence type="ECO:0000259" key="7">
    <source>
        <dbReference type="PROSITE" id="PS51462"/>
    </source>
</evidence>
<dbReference type="SUPFAM" id="SSF55811">
    <property type="entry name" value="Nudix"/>
    <property type="match status" value="1"/>
</dbReference>
<organism evidence="8 9">
    <name type="scientific">Parachlamydia acanthamoebae (strain UV7)</name>
    <dbReference type="NCBI Taxonomy" id="765952"/>
    <lineage>
        <taxon>Bacteria</taxon>
        <taxon>Pseudomonadati</taxon>
        <taxon>Chlamydiota</taxon>
        <taxon>Chlamydiia</taxon>
        <taxon>Parachlamydiales</taxon>
        <taxon>Parachlamydiaceae</taxon>
        <taxon>Parachlamydia</taxon>
    </lineage>
</organism>
<dbReference type="InterPro" id="IPR003565">
    <property type="entry name" value="Tetra_PHTase"/>
</dbReference>
<dbReference type="InterPro" id="IPR020084">
    <property type="entry name" value="NUDIX_hydrolase_CS"/>
</dbReference>
<dbReference type="EMBL" id="FR872580">
    <property type="protein sequence ID" value="CCB86300.1"/>
    <property type="molecule type" value="Genomic_DNA"/>
</dbReference>
<dbReference type="GO" id="GO:0006754">
    <property type="term" value="P:ATP biosynthetic process"/>
    <property type="evidence" value="ECO:0007669"/>
    <property type="project" value="TreeGrafter"/>
</dbReference>
<dbReference type="GO" id="GO:0006167">
    <property type="term" value="P:AMP biosynthetic process"/>
    <property type="evidence" value="ECO:0007669"/>
    <property type="project" value="TreeGrafter"/>
</dbReference>
<keyword evidence="9" id="KW-1185">Reference proteome</keyword>
<dbReference type="GO" id="GO:0004081">
    <property type="term" value="F:bis(5'-nucleosyl)-tetraphosphatase (asymmetrical) activity"/>
    <property type="evidence" value="ECO:0007669"/>
    <property type="project" value="TreeGrafter"/>
</dbReference>
<dbReference type="Proteomes" id="UP000000495">
    <property type="component" value="Chromosome"/>
</dbReference>
<dbReference type="InterPro" id="IPR051325">
    <property type="entry name" value="Nudix_hydrolase_domain"/>
</dbReference>
<evidence type="ECO:0000313" key="8">
    <source>
        <dbReference type="EMBL" id="CCB86300.1"/>
    </source>
</evidence>
<evidence type="ECO:0000256" key="1">
    <source>
        <dbReference type="ARBA" id="ARBA00005582"/>
    </source>
</evidence>
<dbReference type="OrthoDB" id="9816289at2"/>
<evidence type="ECO:0000256" key="6">
    <source>
        <dbReference type="RuleBase" id="RU003476"/>
    </source>
</evidence>
<dbReference type="PRINTS" id="PR00502">
    <property type="entry name" value="NUDIXFAMILY"/>
</dbReference>
<name>F8KZG0_PARAV</name>
<dbReference type="InterPro" id="IPR000086">
    <property type="entry name" value="NUDIX_hydrolase_dom"/>
</dbReference>
<keyword evidence="4 6" id="KW-0378">Hydrolase</keyword>
<feature type="domain" description="Nudix hydrolase" evidence="7">
    <location>
        <begin position="6"/>
        <end position="136"/>
    </location>
</feature>
<dbReference type="InterPro" id="IPR015797">
    <property type="entry name" value="NUDIX_hydrolase-like_dom_sf"/>
</dbReference>
<dbReference type="GO" id="GO:0000166">
    <property type="term" value="F:nucleotide binding"/>
    <property type="evidence" value="ECO:0007669"/>
    <property type="project" value="UniProtKB-KW"/>
</dbReference>